<dbReference type="PROSITE" id="PS00073">
    <property type="entry name" value="ACYL_COA_DH_2"/>
    <property type="match status" value="1"/>
</dbReference>
<reference evidence="9 10" key="1">
    <citation type="submission" date="2019-09" db="EMBL/GenBank/DDBJ databases">
        <title>Phylogeny of genus Pseudoclavibacter and closely related genus.</title>
        <authorList>
            <person name="Li Y."/>
        </authorList>
    </citation>
    <scope>NUCLEOTIDE SEQUENCE [LARGE SCALE GENOMIC DNA]</scope>
    <source>
        <strain evidence="9 10">KCTC 13959</strain>
    </source>
</reference>
<evidence type="ECO:0000313" key="9">
    <source>
        <dbReference type="EMBL" id="KAB1641890.1"/>
    </source>
</evidence>
<dbReference type="GO" id="GO:0003995">
    <property type="term" value="F:acyl-CoA dehydrogenase activity"/>
    <property type="evidence" value="ECO:0007669"/>
    <property type="project" value="InterPro"/>
</dbReference>
<evidence type="ECO:0000313" key="10">
    <source>
        <dbReference type="Proteomes" id="UP000433493"/>
    </source>
</evidence>
<evidence type="ECO:0000256" key="5">
    <source>
        <dbReference type="RuleBase" id="RU362125"/>
    </source>
</evidence>
<dbReference type="AlphaFoldDB" id="A0A7J5B8V4"/>
<evidence type="ECO:0000256" key="2">
    <source>
        <dbReference type="ARBA" id="ARBA00009347"/>
    </source>
</evidence>
<evidence type="ECO:0000259" key="8">
    <source>
        <dbReference type="Pfam" id="PF02771"/>
    </source>
</evidence>
<dbReference type="InterPro" id="IPR036250">
    <property type="entry name" value="AcylCo_DH-like_C"/>
</dbReference>
<dbReference type="InterPro" id="IPR045008">
    <property type="entry name" value="ACX4-like"/>
</dbReference>
<evidence type="ECO:0000259" key="6">
    <source>
        <dbReference type="Pfam" id="PF00441"/>
    </source>
</evidence>
<dbReference type="SUPFAM" id="SSF56645">
    <property type="entry name" value="Acyl-CoA dehydrogenase NM domain-like"/>
    <property type="match status" value="1"/>
</dbReference>
<dbReference type="InterPro" id="IPR046373">
    <property type="entry name" value="Acyl-CoA_Oxase/DH_mid-dom_sf"/>
</dbReference>
<feature type="domain" description="Acyl-CoA dehydrogenase/oxidase C-terminal" evidence="6">
    <location>
        <begin position="244"/>
        <end position="385"/>
    </location>
</feature>
<feature type="domain" description="Acyl-CoA dehydrogenase/oxidase N-terminal" evidence="8">
    <location>
        <begin position="25"/>
        <end position="129"/>
    </location>
</feature>
<name>A0A7J5B8V4_9MICO</name>
<evidence type="ECO:0000256" key="3">
    <source>
        <dbReference type="ARBA" id="ARBA00022630"/>
    </source>
</evidence>
<dbReference type="Gene3D" id="1.20.140.10">
    <property type="entry name" value="Butyryl-CoA Dehydrogenase, subunit A, domain 3"/>
    <property type="match status" value="1"/>
</dbReference>
<organism evidence="9 10">
    <name type="scientific">Gulosibacter chungangensis</name>
    <dbReference type="NCBI Taxonomy" id="979746"/>
    <lineage>
        <taxon>Bacteria</taxon>
        <taxon>Bacillati</taxon>
        <taxon>Actinomycetota</taxon>
        <taxon>Actinomycetes</taxon>
        <taxon>Micrococcales</taxon>
        <taxon>Microbacteriaceae</taxon>
        <taxon>Gulosibacter</taxon>
    </lineage>
</organism>
<dbReference type="PANTHER" id="PTHR43188:SF1">
    <property type="entry name" value="ACYL-COA DEHYDROGENASE"/>
    <property type="match status" value="1"/>
</dbReference>
<evidence type="ECO:0000259" key="7">
    <source>
        <dbReference type="Pfam" id="PF02770"/>
    </source>
</evidence>
<dbReference type="Pfam" id="PF02771">
    <property type="entry name" value="Acyl-CoA_dh_N"/>
    <property type="match status" value="1"/>
</dbReference>
<keyword evidence="5" id="KW-0560">Oxidoreductase</keyword>
<dbReference type="InterPro" id="IPR013786">
    <property type="entry name" value="AcylCoA_DH/ox_N"/>
</dbReference>
<accession>A0A7J5B8V4</accession>
<dbReference type="Pfam" id="PF00441">
    <property type="entry name" value="Acyl-CoA_dh_1"/>
    <property type="match status" value="1"/>
</dbReference>
<dbReference type="Gene3D" id="2.40.110.10">
    <property type="entry name" value="Butyryl-CoA Dehydrogenase, subunit A, domain 2"/>
    <property type="match status" value="1"/>
</dbReference>
<keyword evidence="3 5" id="KW-0285">Flavoprotein</keyword>
<dbReference type="InterPro" id="IPR006091">
    <property type="entry name" value="Acyl-CoA_Oxase/DH_mid-dom"/>
</dbReference>
<dbReference type="Proteomes" id="UP000433493">
    <property type="component" value="Unassembled WGS sequence"/>
</dbReference>
<comment type="caution">
    <text evidence="9">The sequence shown here is derived from an EMBL/GenBank/DDBJ whole genome shotgun (WGS) entry which is preliminary data.</text>
</comment>
<dbReference type="PANTHER" id="PTHR43188">
    <property type="entry name" value="ACYL-COENZYME A OXIDASE"/>
    <property type="match status" value="1"/>
</dbReference>
<dbReference type="InterPro" id="IPR009100">
    <property type="entry name" value="AcylCoA_DH/oxidase_NM_dom_sf"/>
</dbReference>
<proteinExistence type="inferred from homology"/>
<dbReference type="Gene3D" id="1.10.540.10">
    <property type="entry name" value="Acyl-CoA dehydrogenase/oxidase, N-terminal domain"/>
    <property type="match status" value="1"/>
</dbReference>
<comment type="cofactor">
    <cofactor evidence="1 5">
        <name>FAD</name>
        <dbReference type="ChEBI" id="CHEBI:57692"/>
    </cofactor>
</comment>
<dbReference type="SUPFAM" id="SSF47203">
    <property type="entry name" value="Acyl-CoA dehydrogenase C-terminal domain-like"/>
    <property type="match status" value="1"/>
</dbReference>
<feature type="domain" description="Acyl-CoA oxidase/dehydrogenase middle" evidence="7">
    <location>
        <begin position="134"/>
        <end position="226"/>
    </location>
</feature>
<keyword evidence="10" id="KW-1185">Reference proteome</keyword>
<comment type="similarity">
    <text evidence="2 5">Belongs to the acyl-CoA dehydrogenase family.</text>
</comment>
<dbReference type="GO" id="GO:0006635">
    <property type="term" value="P:fatty acid beta-oxidation"/>
    <property type="evidence" value="ECO:0007669"/>
    <property type="project" value="InterPro"/>
</dbReference>
<dbReference type="GO" id="GO:0050660">
    <property type="term" value="F:flavin adenine dinucleotide binding"/>
    <property type="evidence" value="ECO:0007669"/>
    <property type="project" value="InterPro"/>
</dbReference>
<dbReference type="Pfam" id="PF02770">
    <property type="entry name" value="Acyl-CoA_dh_M"/>
    <property type="match status" value="1"/>
</dbReference>
<dbReference type="OrthoDB" id="9770681at2"/>
<dbReference type="InterPro" id="IPR037069">
    <property type="entry name" value="AcylCoA_DH/ox_N_sf"/>
</dbReference>
<dbReference type="InterPro" id="IPR009075">
    <property type="entry name" value="AcylCo_DH/oxidase_C"/>
</dbReference>
<dbReference type="InterPro" id="IPR006089">
    <property type="entry name" value="Acyl-CoA_DH_CS"/>
</dbReference>
<sequence>MNDRVFDAASDYYDLFSDVTGEDAAAWARARQFGAEILPSINDHWQHGEYPLEFVRRMGELDLFIDGLDIPGHAKLSPLGAGLVTMELSRADGSMSTVLAVQGGLALRCVMLYGTPEQQAKWASPIASGRVLGSFALTEPQHGSDSVSLETSARREGDDWIINGEKRWIGNGSSGGVTVVWARASDTGEVNAFLVEQDLPGYDAERIRGKAAMRAIDQAAITFRDVRVPESARLPGATSFKDTTRVLSATRSSVAWSALGHATACFEIALEHAKTREQFGRPLAKSQIIQQRLANMSMQLTTMQLHCRRIAELEREGKLDATRASMAKVNNTRLARAIASDARDMLGGNGILLERHVIRHLLDIEAIHTYEGTDTVQSLIVGRQLTGMSAFV</sequence>
<dbReference type="RefSeq" id="WP_158052841.1">
    <property type="nucleotide sequence ID" value="NZ_WBKB01000007.1"/>
</dbReference>
<evidence type="ECO:0000256" key="4">
    <source>
        <dbReference type="ARBA" id="ARBA00022827"/>
    </source>
</evidence>
<evidence type="ECO:0000256" key="1">
    <source>
        <dbReference type="ARBA" id="ARBA00001974"/>
    </source>
</evidence>
<keyword evidence="4 5" id="KW-0274">FAD</keyword>
<dbReference type="EMBL" id="WBKB01000007">
    <property type="protein sequence ID" value="KAB1641890.1"/>
    <property type="molecule type" value="Genomic_DNA"/>
</dbReference>
<protein>
    <submittedName>
        <fullName evidence="9">Acyl-CoA dehydrogenase</fullName>
    </submittedName>
</protein>
<gene>
    <name evidence="9" type="ORF">F8O05_11240</name>
</gene>